<proteinExistence type="inferred from homology"/>
<evidence type="ECO:0000256" key="6">
    <source>
        <dbReference type="ARBA" id="ARBA00022750"/>
    </source>
</evidence>
<evidence type="ECO:0000256" key="1">
    <source>
        <dbReference type="ARBA" id="ARBA00001130"/>
    </source>
</evidence>
<evidence type="ECO:0000256" key="4">
    <source>
        <dbReference type="ARBA" id="ARBA00022670"/>
    </source>
</evidence>
<keyword evidence="7" id="KW-0378">Hydrolase</keyword>
<dbReference type="GO" id="GO:0006508">
    <property type="term" value="P:proteolysis"/>
    <property type="evidence" value="ECO:0007669"/>
    <property type="project" value="UniProtKB-KW"/>
</dbReference>
<keyword evidence="12" id="KW-1185">Reference proteome</keyword>
<dbReference type="Gene3D" id="2.40.70.10">
    <property type="entry name" value="Acid Proteases"/>
    <property type="match status" value="2"/>
</dbReference>
<dbReference type="InterPro" id="IPR033121">
    <property type="entry name" value="PEPTIDASE_A1"/>
</dbReference>
<comment type="similarity">
    <text evidence="2">Belongs to the peptidase A1 family.</text>
</comment>
<dbReference type="FunFam" id="2.40.70.10:FF:000115">
    <property type="entry name" value="Lysosomal aspartic protease"/>
    <property type="match status" value="1"/>
</dbReference>
<dbReference type="PANTHER" id="PTHR47966">
    <property type="entry name" value="BETA-SITE APP-CLEAVING ENZYME, ISOFORM A-RELATED"/>
    <property type="match status" value="1"/>
</dbReference>
<feature type="active site" evidence="8">
    <location>
        <position position="127"/>
    </location>
</feature>
<feature type="chain" id="PRO_5034053452" description="rhizopuspepsin" evidence="9">
    <location>
        <begin position="23"/>
        <end position="426"/>
    </location>
</feature>
<dbReference type="OrthoDB" id="2747330at2759"/>
<dbReference type="EC" id="3.4.23.21" evidence="3"/>
<feature type="domain" description="Peptidase A1" evidence="10">
    <location>
        <begin position="109"/>
        <end position="421"/>
    </location>
</feature>
<dbReference type="SUPFAM" id="SSF50630">
    <property type="entry name" value="Acid proteases"/>
    <property type="match status" value="1"/>
</dbReference>
<evidence type="ECO:0000256" key="7">
    <source>
        <dbReference type="ARBA" id="ARBA00022801"/>
    </source>
</evidence>
<feature type="active site" evidence="8">
    <location>
        <position position="314"/>
    </location>
</feature>
<sequence length="426" mass="47504">MKLIYNFYIFLFLLTFSYLSFADVDENSLKEIPELKNNYTNNVPTTDKRATNSNLFHVELTHRSIDTKRCYASALIKHALRFRSNKGLSKRVSKPQALGAVNYANDVEWICQISLGTPQQSFLVALDTASSDLWVPCIDCYNCNNKRLFNYSKSSTIQYNDDDFSITYADGSGSNGWIEQDTLQVGYMTIKSQIFAIIYDISSAFQSDVIDGVLGLGYDSLSVYPGTQTPFTNMIKQGLIPQQIFSVQLRPARNKTAYGGIFVFGGIDTSLYKGSITYTPVTLKSFWQIGLDAVEYNGKAITTTSKSKQQAIVDTATALLILGTNVVTTLHTNIKGKYDTASKTWQVPCNLNSNVKVSIRINGVSFAINYLDLVREKVSSTSSWCYSGIASTDDSTWILGGVFMKNYYVIFDRAKNQVGFATPVYN</sequence>
<evidence type="ECO:0000313" key="12">
    <source>
        <dbReference type="Proteomes" id="UP000439903"/>
    </source>
</evidence>
<reference evidence="11 12" key="1">
    <citation type="journal article" date="2019" name="Environ. Microbiol.">
        <title>At the nexus of three kingdoms: the genome of the mycorrhizal fungus Gigaspora margarita provides insights into plant, endobacterial and fungal interactions.</title>
        <authorList>
            <person name="Venice F."/>
            <person name="Ghignone S."/>
            <person name="Salvioli di Fossalunga A."/>
            <person name="Amselem J."/>
            <person name="Novero M."/>
            <person name="Xianan X."/>
            <person name="Sedzielewska Toro K."/>
            <person name="Morin E."/>
            <person name="Lipzen A."/>
            <person name="Grigoriev I.V."/>
            <person name="Henrissat B."/>
            <person name="Martin F.M."/>
            <person name="Bonfante P."/>
        </authorList>
    </citation>
    <scope>NUCLEOTIDE SEQUENCE [LARGE SCALE GENOMIC DNA]</scope>
    <source>
        <strain evidence="11 12">BEG34</strain>
    </source>
</reference>
<accession>A0A8H3XAB8</accession>
<organism evidence="11 12">
    <name type="scientific">Gigaspora margarita</name>
    <dbReference type="NCBI Taxonomy" id="4874"/>
    <lineage>
        <taxon>Eukaryota</taxon>
        <taxon>Fungi</taxon>
        <taxon>Fungi incertae sedis</taxon>
        <taxon>Mucoromycota</taxon>
        <taxon>Glomeromycotina</taxon>
        <taxon>Glomeromycetes</taxon>
        <taxon>Diversisporales</taxon>
        <taxon>Gigasporaceae</taxon>
        <taxon>Gigaspora</taxon>
    </lineage>
</organism>
<keyword evidence="4" id="KW-0645">Protease</keyword>
<dbReference type="PRINTS" id="PR00792">
    <property type="entry name" value="PEPSIN"/>
</dbReference>
<dbReference type="InterPro" id="IPR001461">
    <property type="entry name" value="Aspartic_peptidase_A1"/>
</dbReference>
<evidence type="ECO:0000256" key="2">
    <source>
        <dbReference type="ARBA" id="ARBA00007447"/>
    </source>
</evidence>
<comment type="catalytic activity">
    <reaction evidence="1">
        <text>Hydrolysis of proteins with broad specificity similar to that of pepsin A, preferring hydrophobic residues at P1 and P1'. Clots milk and activates trypsinogen. Does not cleave 4-Gln-|-His-5, but does cleave 10-His-|-Leu-11 and 12-Val-|-Glu-13 in B chain of insulin.</text>
        <dbReference type="EC" id="3.4.23.21"/>
    </reaction>
</comment>
<name>A0A8H3XAB8_GIGMA</name>
<dbReference type="InterPro" id="IPR021109">
    <property type="entry name" value="Peptidase_aspartic_dom_sf"/>
</dbReference>
<evidence type="ECO:0000256" key="8">
    <source>
        <dbReference type="PIRSR" id="PIRSR601461-1"/>
    </source>
</evidence>
<keyword evidence="5 9" id="KW-0732">Signal</keyword>
<dbReference type="EMBL" id="WTPW01001453">
    <property type="protein sequence ID" value="KAF0434569.1"/>
    <property type="molecule type" value="Genomic_DNA"/>
</dbReference>
<keyword evidence="6" id="KW-0064">Aspartyl protease</keyword>
<dbReference type="Pfam" id="PF00026">
    <property type="entry name" value="Asp"/>
    <property type="match status" value="1"/>
</dbReference>
<evidence type="ECO:0000256" key="5">
    <source>
        <dbReference type="ARBA" id="ARBA00022729"/>
    </source>
</evidence>
<protein>
    <recommendedName>
        <fullName evidence="3">rhizopuspepsin</fullName>
        <ecNumber evidence="3">3.4.23.21</ecNumber>
    </recommendedName>
</protein>
<dbReference type="PROSITE" id="PS51767">
    <property type="entry name" value="PEPTIDASE_A1"/>
    <property type="match status" value="1"/>
</dbReference>
<gene>
    <name evidence="11" type="ORF">F8M41_004887</name>
</gene>
<dbReference type="PANTHER" id="PTHR47966:SF51">
    <property type="entry name" value="BETA-SITE APP-CLEAVING ENZYME, ISOFORM A-RELATED"/>
    <property type="match status" value="1"/>
</dbReference>
<feature type="signal peptide" evidence="9">
    <location>
        <begin position="1"/>
        <end position="22"/>
    </location>
</feature>
<evidence type="ECO:0000256" key="3">
    <source>
        <dbReference type="ARBA" id="ARBA00013205"/>
    </source>
</evidence>
<dbReference type="CDD" id="cd05471">
    <property type="entry name" value="pepsin_like"/>
    <property type="match status" value="1"/>
</dbReference>
<dbReference type="GO" id="GO:0004190">
    <property type="term" value="F:aspartic-type endopeptidase activity"/>
    <property type="evidence" value="ECO:0007669"/>
    <property type="project" value="UniProtKB-KW"/>
</dbReference>
<evidence type="ECO:0000259" key="10">
    <source>
        <dbReference type="PROSITE" id="PS51767"/>
    </source>
</evidence>
<dbReference type="AlphaFoldDB" id="A0A8H3XAB8"/>
<comment type="caution">
    <text evidence="11">The sequence shown here is derived from an EMBL/GenBank/DDBJ whole genome shotgun (WGS) entry which is preliminary data.</text>
</comment>
<evidence type="ECO:0000313" key="11">
    <source>
        <dbReference type="EMBL" id="KAF0434569.1"/>
    </source>
</evidence>
<dbReference type="InterPro" id="IPR034164">
    <property type="entry name" value="Pepsin-like_dom"/>
</dbReference>
<dbReference type="Proteomes" id="UP000439903">
    <property type="component" value="Unassembled WGS sequence"/>
</dbReference>
<evidence type="ECO:0000256" key="9">
    <source>
        <dbReference type="SAM" id="SignalP"/>
    </source>
</evidence>